<gene>
    <name evidence="1" type="ORF">DFR37_1274</name>
</gene>
<accession>A0A366GXZ7</accession>
<proteinExistence type="predicted"/>
<evidence type="ECO:0000313" key="1">
    <source>
        <dbReference type="EMBL" id="RBP33597.1"/>
    </source>
</evidence>
<comment type="caution">
    <text evidence="1">The sequence shown here is derived from an EMBL/GenBank/DDBJ whole genome shotgun (WGS) entry which is preliminary data.</text>
</comment>
<reference evidence="1 2" key="1">
    <citation type="submission" date="2018-06" db="EMBL/GenBank/DDBJ databases">
        <title>Genomic Encyclopedia of Type Strains, Phase IV (KMG-IV): sequencing the most valuable type-strain genomes for metagenomic binning, comparative biology and taxonomic classification.</title>
        <authorList>
            <person name="Goeker M."/>
        </authorList>
    </citation>
    <scope>NUCLEOTIDE SEQUENCE [LARGE SCALE GENOMIC DNA]</scope>
    <source>
        <strain evidence="1 2">DSM 25520</strain>
    </source>
</reference>
<dbReference type="AlphaFoldDB" id="A0A366GXZ7"/>
<organism evidence="1 2">
    <name type="scientific">Eoetvoesiella caeni</name>
    <dbReference type="NCBI Taxonomy" id="645616"/>
    <lineage>
        <taxon>Bacteria</taxon>
        <taxon>Pseudomonadati</taxon>
        <taxon>Pseudomonadota</taxon>
        <taxon>Betaproteobacteria</taxon>
        <taxon>Burkholderiales</taxon>
        <taxon>Alcaligenaceae</taxon>
        <taxon>Eoetvoesiella</taxon>
    </lineage>
</organism>
<keyword evidence="2" id="KW-1185">Reference proteome</keyword>
<dbReference type="OrthoDB" id="8442375at2"/>
<evidence type="ECO:0000313" key="2">
    <source>
        <dbReference type="Proteomes" id="UP000253628"/>
    </source>
</evidence>
<dbReference type="Proteomes" id="UP000253628">
    <property type="component" value="Unassembled WGS sequence"/>
</dbReference>
<sequence>MASVTVLVSKLDFDLENPRYIAQKSQREAFERILLDNPAKTIALAEHIVNNGQNPIDLIAVIATENNRYIVLEGNRRAAVLKALNKPVLLDAIPQGTGVPAFCKKMKILAKRADKSAINKVGAVQFESREDADIWIPLKHTGENEGAGTVPWDGTQRARFRKGDAGLNLLDFGKANNWFTEEDLTDRAAFPISTLNRLLGDPAIRTALGLELSAGKLQSTVAISDLEKGIKQVVSDLATGTWNVSMLKSKQDRKKYLDQFPAASLPNLPDEETLWPLDPDLAPAPEPKPAAIEPKVRSRNDKRSTLIPKSFVVTTSSESPRLNKIYRELKRLSVEDYENAVAVLLRTFIELSLDDFIARNNVTIVKARHQATLAEKVRSTAKHLKDQGKLDKNQEGIVNKLASTEPDDQAQPTNITTLHSFVHSRYASPLGSELKTIWDNISPFMLHIAHV</sequence>
<dbReference type="EMBL" id="QNRQ01000027">
    <property type="protein sequence ID" value="RBP33597.1"/>
    <property type="molecule type" value="Genomic_DNA"/>
</dbReference>
<evidence type="ECO:0008006" key="3">
    <source>
        <dbReference type="Google" id="ProtNLM"/>
    </source>
</evidence>
<name>A0A366GXZ7_9BURK</name>
<protein>
    <recommendedName>
        <fullName evidence="3">ParB-like nuclease family protein</fullName>
    </recommendedName>
</protein>
<dbReference type="RefSeq" id="WP_113935357.1">
    <property type="nucleotide sequence ID" value="NZ_JACCEU010000022.1"/>
</dbReference>